<evidence type="ECO:0000256" key="6">
    <source>
        <dbReference type="PROSITE-ProRule" id="PRU10141"/>
    </source>
</evidence>
<evidence type="ECO:0000313" key="10">
    <source>
        <dbReference type="Proteomes" id="UP001295423"/>
    </source>
</evidence>
<dbReference type="GO" id="GO:0004713">
    <property type="term" value="F:protein tyrosine kinase activity"/>
    <property type="evidence" value="ECO:0007669"/>
    <property type="project" value="TreeGrafter"/>
</dbReference>
<proteinExistence type="predicted"/>
<dbReference type="PROSITE" id="PS50011">
    <property type="entry name" value="PROTEIN_KINASE_DOM"/>
    <property type="match status" value="1"/>
</dbReference>
<reference evidence="9" key="1">
    <citation type="submission" date="2023-08" db="EMBL/GenBank/DDBJ databases">
        <authorList>
            <person name="Audoor S."/>
            <person name="Bilcke G."/>
        </authorList>
    </citation>
    <scope>NUCLEOTIDE SEQUENCE</scope>
</reference>
<comment type="caution">
    <text evidence="9">The sequence shown here is derived from an EMBL/GenBank/DDBJ whole genome shotgun (WGS) entry which is preliminary data.</text>
</comment>
<dbReference type="GO" id="GO:0005524">
    <property type="term" value="F:ATP binding"/>
    <property type="evidence" value="ECO:0007669"/>
    <property type="project" value="UniProtKB-UniRule"/>
</dbReference>
<dbReference type="InterPro" id="IPR050494">
    <property type="entry name" value="Ser_Thr_dual-spec_kinase"/>
</dbReference>
<sequence>MPEMSSSRSMSEASMKREIANSPGTSELFKLVNQGDQWQHGLFRDKSLNVQGSQKRKGKNLGLSQVDMAYRKLGHQLSLRAHGSFVASNHQTSCTIGKSEGSSFAPYSRLSKRTNHIDVGSGRLTQMIKAEKARPSSHENYWKPSFRKRNILRHLTMNASKILRMLQDDMIAGSQAARPTDSSRQQFPHLRPEQQNERTPSNWLQEDSKKEQTTNEFSNKTIISLQKADRAPTVASHSIEMSSTRPQHLNFEPPIDKARDPSGTASFHQQQTGKCLTDPFLSTSNNGFDDANGDLILYENDVIRVPRNKIHVLSKERMRNVAHVDYRVQKRLGQGTFAQVFQCLHLQTGKLVALKIVKNKAAYARQASIEIDVLRALKTKIGSDGNELTVDQTTFKGSSSDGNRGTGSEGDEHDYMVDLVCYFLYKSHLCLVFELLGQNLYDVLKQRNFRGLRLSVVRSVIRQAVHGIVELAKHDVIHCDIKPENILLVNEDGITQVGNREYSDNTLPASSASIPTQTVMRTQPQYKIATVPPPNMTANQTARPQASFTSASSISENAATNTHCHRIKLIDFGSACFKGQTMQTYIQSRFYRSPEVLIGLPYDSAIDIWSLGCVTAELFLGLPILPGVHEHDQLGRILEMISTLPEWMLEQGSKAPIFFNKETSFDADTIDEGHTSTTSSLQYRSWRLKSQSEFVASLSEGEIRRKGGQLRLEKQHHNRYFKKKRLADIVLHKGQSGTMKEDKYDLDLFVHFLHGLLDPDPIKRWTALQASQHPFLTGSRIREHTEHTYVDSRKYGNLANLVGHFYWEPPSNFRGTGGNSGPFCHHVFEQNEDSRFGHWQRRSQFSGGLQSNGHDDTAYPRVPIRSGGLAELTQSFDRRKPSNVKNDHSFQFVPPPPLSHTPKNGGQTQTLRNGQILPSVGLSQQTQNTWNGHLLSGNGGESFAANDSPSLVSVQTHMFPSPVNSQCNWYNSSSQANDEHRPAFSVPNHAFHEQKKDHRAPVVHHGGNIDRRFAHRPVNRKRIYPQK</sequence>
<dbReference type="EMBL" id="CAKOGP040001832">
    <property type="protein sequence ID" value="CAJ1953555.1"/>
    <property type="molecule type" value="Genomic_DNA"/>
</dbReference>
<dbReference type="InterPro" id="IPR000719">
    <property type="entry name" value="Prot_kinase_dom"/>
</dbReference>
<dbReference type="PANTHER" id="PTHR24058:SF17">
    <property type="entry name" value="HOMEODOMAIN INTERACTING PROTEIN KINASE, ISOFORM D"/>
    <property type="match status" value="1"/>
</dbReference>
<evidence type="ECO:0000256" key="4">
    <source>
        <dbReference type="ARBA" id="ARBA00022777"/>
    </source>
</evidence>
<dbReference type="Pfam" id="PF00069">
    <property type="entry name" value="Pkinase"/>
    <property type="match status" value="2"/>
</dbReference>
<dbReference type="Proteomes" id="UP001295423">
    <property type="component" value="Unassembled WGS sequence"/>
</dbReference>
<keyword evidence="3 6" id="KW-0547">Nucleotide-binding</keyword>
<dbReference type="Gene3D" id="1.10.510.10">
    <property type="entry name" value="Transferase(Phosphotransferase) domain 1"/>
    <property type="match status" value="1"/>
</dbReference>
<evidence type="ECO:0000259" key="8">
    <source>
        <dbReference type="PROSITE" id="PS50011"/>
    </source>
</evidence>
<evidence type="ECO:0000256" key="7">
    <source>
        <dbReference type="SAM" id="MobiDB-lite"/>
    </source>
</evidence>
<gene>
    <name evidence="9" type="ORF">CYCCA115_LOCUS14154</name>
</gene>
<evidence type="ECO:0000256" key="5">
    <source>
        <dbReference type="ARBA" id="ARBA00022840"/>
    </source>
</evidence>
<keyword evidence="4" id="KW-0418">Kinase</keyword>
<name>A0AAD2JI84_9STRA</name>
<dbReference type="PANTHER" id="PTHR24058">
    <property type="entry name" value="DUAL SPECIFICITY PROTEIN KINASE"/>
    <property type="match status" value="1"/>
</dbReference>
<dbReference type="SMART" id="SM00220">
    <property type="entry name" value="S_TKc"/>
    <property type="match status" value="1"/>
</dbReference>
<evidence type="ECO:0000256" key="2">
    <source>
        <dbReference type="ARBA" id="ARBA00022679"/>
    </source>
</evidence>
<dbReference type="SUPFAM" id="SSF56112">
    <property type="entry name" value="Protein kinase-like (PK-like)"/>
    <property type="match status" value="1"/>
</dbReference>
<protein>
    <recommendedName>
        <fullName evidence="8">Protein kinase domain-containing protein</fullName>
    </recommendedName>
</protein>
<keyword evidence="10" id="KW-1185">Reference proteome</keyword>
<dbReference type="InterPro" id="IPR017441">
    <property type="entry name" value="Protein_kinase_ATP_BS"/>
</dbReference>
<dbReference type="InterPro" id="IPR011009">
    <property type="entry name" value="Kinase-like_dom_sf"/>
</dbReference>
<evidence type="ECO:0000256" key="3">
    <source>
        <dbReference type="ARBA" id="ARBA00022741"/>
    </source>
</evidence>
<dbReference type="PROSITE" id="PS00108">
    <property type="entry name" value="PROTEIN_KINASE_ST"/>
    <property type="match status" value="1"/>
</dbReference>
<dbReference type="GO" id="GO:0005737">
    <property type="term" value="C:cytoplasm"/>
    <property type="evidence" value="ECO:0007669"/>
    <property type="project" value="TreeGrafter"/>
</dbReference>
<accession>A0AAD2JI84</accession>
<dbReference type="PROSITE" id="PS00107">
    <property type="entry name" value="PROTEIN_KINASE_ATP"/>
    <property type="match status" value="1"/>
</dbReference>
<feature type="domain" description="Protein kinase" evidence="8">
    <location>
        <begin position="326"/>
        <end position="776"/>
    </location>
</feature>
<dbReference type="Gene3D" id="3.30.200.20">
    <property type="entry name" value="Phosphorylase Kinase, domain 1"/>
    <property type="match status" value="1"/>
</dbReference>
<feature type="binding site" evidence="6">
    <location>
        <position position="355"/>
    </location>
    <ligand>
        <name>ATP</name>
        <dbReference type="ChEBI" id="CHEBI:30616"/>
    </ligand>
</feature>
<keyword evidence="2" id="KW-0808">Transferase</keyword>
<feature type="region of interest" description="Disordered" evidence="7">
    <location>
        <begin position="173"/>
        <end position="215"/>
    </location>
</feature>
<dbReference type="AlphaFoldDB" id="A0AAD2JI84"/>
<keyword evidence="5 6" id="KW-0067">ATP-binding</keyword>
<dbReference type="GO" id="GO:0004674">
    <property type="term" value="F:protein serine/threonine kinase activity"/>
    <property type="evidence" value="ECO:0007669"/>
    <property type="project" value="UniProtKB-KW"/>
</dbReference>
<organism evidence="9 10">
    <name type="scientific">Cylindrotheca closterium</name>
    <dbReference type="NCBI Taxonomy" id="2856"/>
    <lineage>
        <taxon>Eukaryota</taxon>
        <taxon>Sar</taxon>
        <taxon>Stramenopiles</taxon>
        <taxon>Ochrophyta</taxon>
        <taxon>Bacillariophyta</taxon>
        <taxon>Bacillariophyceae</taxon>
        <taxon>Bacillariophycidae</taxon>
        <taxon>Bacillariales</taxon>
        <taxon>Bacillariaceae</taxon>
        <taxon>Cylindrotheca</taxon>
    </lineage>
</organism>
<dbReference type="InterPro" id="IPR008271">
    <property type="entry name" value="Ser/Thr_kinase_AS"/>
</dbReference>
<evidence type="ECO:0000313" key="9">
    <source>
        <dbReference type="EMBL" id="CAJ1953555.1"/>
    </source>
</evidence>
<evidence type="ECO:0000256" key="1">
    <source>
        <dbReference type="ARBA" id="ARBA00022527"/>
    </source>
</evidence>
<keyword evidence="1" id="KW-0723">Serine/threonine-protein kinase</keyword>